<protein>
    <recommendedName>
        <fullName evidence="1">DUF4376 domain-containing protein</fullName>
    </recommendedName>
</protein>
<dbReference type="Proteomes" id="UP000217696">
    <property type="component" value="Chromosome"/>
</dbReference>
<dbReference type="KEGG" id="asoc:CB4_03122"/>
<name>A0A0U5AYZ2_9BACL</name>
<dbReference type="InterPro" id="IPR025484">
    <property type="entry name" value="DUF4376"/>
</dbReference>
<sequence length="187" mass="21059">MRNSYVYAQLNENSTVVGILESDREVDSPSSILIDGLTPTLFGATYDRETGEFRHLAPVVDFATLQQQKNDEMSALCEQKILENFYSSCTGTNHEYGYSAYDQLNYNKYASDFALDPTVSEVPIKTKDAGPILHSREAFLLFMKDAKSHELSAFARFWEIEKQIANATTEEELNTITWEVTDGTTAV</sequence>
<dbReference type="Pfam" id="PF14301">
    <property type="entry name" value="DUF4376"/>
    <property type="match status" value="1"/>
</dbReference>
<proteinExistence type="predicted"/>
<dbReference type="RefSeq" id="WP_096466637.1">
    <property type="nucleotide sequence ID" value="NZ_AP017312.1"/>
</dbReference>
<dbReference type="AlphaFoldDB" id="A0A0U5AYZ2"/>
<evidence type="ECO:0000313" key="2">
    <source>
        <dbReference type="EMBL" id="BAU28945.1"/>
    </source>
</evidence>
<accession>A0A0U5AYZ2</accession>
<keyword evidence="3" id="KW-1185">Reference proteome</keyword>
<organism evidence="2 3">
    <name type="scientific">Aneurinibacillus soli</name>
    <dbReference type="NCBI Taxonomy" id="1500254"/>
    <lineage>
        <taxon>Bacteria</taxon>
        <taxon>Bacillati</taxon>
        <taxon>Bacillota</taxon>
        <taxon>Bacilli</taxon>
        <taxon>Bacillales</taxon>
        <taxon>Paenibacillaceae</taxon>
        <taxon>Aneurinibacillus group</taxon>
        <taxon>Aneurinibacillus</taxon>
    </lineage>
</organism>
<evidence type="ECO:0000313" key="3">
    <source>
        <dbReference type="Proteomes" id="UP000217696"/>
    </source>
</evidence>
<evidence type="ECO:0000259" key="1">
    <source>
        <dbReference type="Pfam" id="PF14301"/>
    </source>
</evidence>
<gene>
    <name evidence="2" type="ORF">CB4_03122</name>
</gene>
<dbReference type="EMBL" id="AP017312">
    <property type="protein sequence ID" value="BAU28945.1"/>
    <property type="molecule type" value="Genomic_DNA"/>
</dbReference>
<feature type="domain" description="DUF4376" evidence="1">
    <location>
        <begin position="65"/>
        <end position="174"/>
    </location>
</feature>
<reference evidence="2 3" key="1">
    <citation type="submission" date="2015-12" db="EMBL/GenBank/DDBJ databases">
        <title>Genome sequence of Aneurinibacillus soli.</title>
        <authorList>
            <person name="Lee J.S."/>
            <person name="Lee K.C."/>
            <person name="Kim K.K."/>
            <person name="Lee B.W."/>
        </authorList>
    </citation>
    <scope>NUCLEOTIDE SEQUENCE [LARGE SCALE GENOMIC DNA]</scope>
    <source>
        <strain evidence="2 3">CB4</strain>
    </source>
</reference>